<evidence type="ECO:0008006" key="3">
    <source>
        <dbReference type="Google" id="ProtNLM"/>
    </source>
</evidence>
<dbReference type="Proteomes" id="UP000819052">
    <property type="component" value="Unassembled WGS sequence"/>
</dbReference>
<accession>A0ABX0M226</accession>
<evidence type="ECO:0000313" key="2">
    <source>
        <dbReference type="Proteomes" id="UP000819052"/>
    </source>
</evidence>
<sequence length="177" mass="19872">MYLQGKMMDLPPHRSYCMKPSFFAVRTNYPSRALLDRAALYKAIGWDALIGVTAYQNTCATRVSLALVRAGMRLPGRLSILKGEYKGSLIEPGHARLSILLQRRNLLGLPEMYRAGLARQAIGKRSGIVSFWRIQDGEGPDEGHIDIVYPDPNADGNPACGTECYWQAQEIWFWPLD</sequence>
<gene>
    <name evidence="1" type="ORF">F1609_13810</name>
</gene>
<name>A0ABX0M226_9BURK</name>
<organism evidence="1 2">
    <name type="scientific">Massilia aquatica</name>
    <dbReference type="NCBI Taxonomy" id="2609000"/>
    <lineage>
        <taxon>Bacteria</taxon>
        <taxon>Pseudomonadati</taxon>
        <taxon>Pseudomonadota</taxon>
        <taxon>Betaproteobacteria</taxon>
        <taxon>Burkholderiales</taxon>
        <taxon>Oxalobacteraceae</taxon>
        <taxon>Telluria group</taxon>
        <taxon>Massilia</taxon>
    </lineage>
</organism>
<dbReference type="Pfam" id="PF14113">
    <property type="entry name" value="Tae4"/>
    <property type="match status" value="1"/>
</dbReference>
<proteinExistence type="predicted"/>
<reference evidence="1 2" key="1">
    <citation type="submission" date="2019-09" db="EMBL/GenBank/DDBJ databases">
        <title>Taxonomy of Antarctic Massilia spp.: description of Massilia rubra sp. nov., Massilia aquatica sp. nov., Massilia mucilaginosa sp. nov., Massilia frigida sp. nov. isolated from streams, lakes and regoliths.</title>
        <authorList>
            <person name="Holochova P."/>
            <person name="Sedlacek I."/>
            <person name="Kralova S."/>
            <person name="Maslanova I."/>
            <person name="Busse H.-J."/>
            <person name="Stankova E."/>
            <person name="Vrbovska V."/>
            <person name="Kovarovic V."/>
            <person name="Bartak M."/>
            <person name="Svec P."/>
            <person name="Pantucek R."/>
        </authorList>
    </citation>
    <scope>NUCLEOTIDE SEQUENCE [LARGE SCALE GENOMIC DNA]</scope>
    <source>
        <strain evidence="1 2">CCM 8693</strain>
    </source>
</reference>
<comment type="caution">
    <text evidence="1">The sequence shown here is derived from an EMBL/GenBank/DDBJ whole genome shotgun (WGS) entry which is preliminary data.</text>
</comment>
<dbReference type="EMBL" id="VVIW01000006">
    <property type="protein sequence ID" value="NHZ41225.1"/>
    <property type="molecule type" value="Genomic_DNA"/>
</dbReference>
<protein>
    <recommendedName>
        <fullName evidence="3">Cytoplasmic protein</fullName>
    </recommendedName>
</protein>
<dbReference type="Gene3D" id="4.10.280.80">
    <property type="match status" value="1"/>
</dbReference>
<dbReference type="Gene3D" id="3.90.1720.80">
    <property type="match status" value="1"/>
</dbReference>
<dbReference type="InterPro" id="IPR025562">
    <property type="entry name" value="Tae4"/>
</dbReference>
<evidence type="ECO:0000313" key="1">
    <source>
        <dbReference type="EMBL" id="NHZ41225.1"/>
    </source>
</evidence>
<keyword evidence="2" id="KW-1185">Reference proteome</keyword>